<sequence length="70" mass="7822">MGCFFSFKLHLVINDYGELMAVKLTEATLDDHISIEAISQLMSSLKSLHSTLLGKTHSCQALIYYNLKST</sequence>
<evidence type="ECO:0000313" key="3">
    <source>
        <dbReference type="Proteomes" id="UP000863577"/>
    </source>
</evidence>
<accession>A0A378KKX6</accession>
<evidence type="ECO:0000313" key="2">
    <source>
        <dbReference type="EMBL" id="HAU2395240.1"/>
    </source>
</evidence>
<evidence type="ECO:0000259" key="1">
    <source>
        <dbReference type="Pfam" id="PF13612"/>
    </source>
</evidence>
<dbReference type="InterPro" id="IPR025668">
    <property type="entry name" value="Tnp_DDE_dom"/>
</dbReference>
<dbReference type="Pfam" id="PF13612">
    <property type="entry name" value="DDE_Tnp_1_3"/>
    <property type="match status" value="1"/>
</dbReference>
<comment type="caution">
    <text evidence="2">The sequence shown here is derived from an EMBL/GenBank/DDBJ whole genome shotgun (WGS) entry which is preliminary data.</text>
</comment>
<name>A0A378KKX6_LEGPN</name>
<reference evidence="2" key="2">
    <citation type="submission" date="2019-09" db="EMBL/GenBank/DDBJ databases">
        <authorList>
            <consortium name="NCBI Pathogen Detection Project"/>
        </authorList>
    </citation>
    <scope>NUCLEOTIDE SEQUENCE</scope>
    <source>
        <strain evidence="2">CL18-200174</strain>
    </source>
</reference>
<feature type="domain" description="Transposase DDE" evidence="1">
    <location>
        <begin position="1"/>
        <end position="42"/>
    </location>
</feature>
<reference evidence="2" key="1">
    <citation type="journal article" date="2018" name="Genome Biol.">
        <title>SKESA: strategic k-mer extension for scrupulous assemblies.</title>
        <authorList>
            <person name="Souvorov A."/>
            <person name="Agarwala R."/>
            <person name="Lipman D.J."/>
        </authorList>
    </citation>
    <scope>NUCLEOTIDE SEQUENCE</scope>
    <source>
        <strain evidence="2">CL18-200174</strain>
    </source>
</reference>
<dbReference type="Proteomes" id="UP000863577">
    <property type="component" value="Unassembled WGS sequence"/>
</dbReference>
<organism evidence="2 3">
    <name type="scientific">Legionella pneumophila</name>
    <dbReference type="NCBI Taxonomy" id="446"/>
    <lineage>
        <taxon>Bacteria</taxon>
        <taxon>Pseudomonadati</taxon>
        <taxon>Pseudomonadota</taxon>
        <taxon>Gammaproteobacteria</taxon>
        <taxon>Legionellales</taxon>
        <taxon>Legionellaceae</taxon>
        <taxon>Legionella</taxon>
    </lineage>
</organism>
<gene>
    <name evidence="2" type="ORF">JBK99_02700</name>
</gene>
<dbReference type="EMBL" id="DACWOD010000002">
    <property type="protein sequence ID" value="HAU2395240.1"/>
    <property type="molecule type" value="Genomic_DNA"/>
</dbReference>
<protein>
    <recommendedName>
        <fullName evidence="1">Transposase DDE domain-containing protein</fullName>
    </recommendedName>
</protein>
<proteinExistence type="predicted"/>
<dbReference type="AlphaFoldDB" id="A0A378KKX6"/>